<gene>
    <name evidence="9" type="ORF">WAT24_03165</name>
</gene>
<proteinExistence type="inferred from homology"/>
<keyword evidence="10" id="KW-1185">Reference proteome</keyword>
<feature type="transmembrane region" description="Helical" evidence="8">
    <location>
        <begin position="366"/>
        <end position="383"/>
    </location>
</feature>
<evidence type="ECO:0000313" key="10">
    <source>
        <dbReference type="Proteomes" id="UP001381174"/>
    </source>
</evidence>
<feature type="transmembrane region" description="Helical" evidence="8">
    <location>
        <begin position="20"/>
        <end position="44"/>
    </location>
</feature>
<feature type="region of interest" description="Disordered" evidence="7">
    <location>
        <begin position="491"/>
        <end position="535"/>
    </location>
</feature>
<keyword evidence="6 8" id="KW-0472">Membrane</keyword>
<keyword evidence="3" id="KW-1003">Cell membrane</keyword>
<comment type="similarity">
    <text evidence="2">Belongs to the polysaccharide synthase family.</text>
</comment>
<feature type="transmembrane region" description="Helical" evidence="8">
    <location>
        <begin position="291"/>
        <end position="312"/>
    </location>
</feature>
<dbReference type="Proteomes" id="UP001381174">
    <property type="component" value="Unassembled WGS sequence"/>
</dbReference>
<dbReference type="EMBL" id="JBBBNY010000002">
    <property type="protein sequence ID" value="MEI7035755.1"/>
    <property type="molecule type" value="Genomic_DNA"/>
</dbReference>
<sequence length="535" mass="58300">MFDMHHIHRDLRRHSVRGAVATLISQVGLFCIQLAGMAVLARLLMPADFGVFGKTIALTGFITVLRSGGLSLATVQRAEITHAQVSTLFWLNIAVGLAAAGTLAALSPAMAWFYKDPRVLWLVVALAGSIIIDSLSIQHAALMQRQMRFGAIGSIAVAARIVGFLIAIYSAWLGAGYWALIIQQYGNSVAMLVLTVWSCRWLPDLPRRGSGVRPMVAIGAHQSLSNVLNFANRNADNILIGRFVSDVALGFYSQAYRLLLMPVQQINAPISSVVVPALSRLQDQPERFARFYYRALGGMTFLGMPVICFLLADAHAVILVMLGHRWLPVVPLFQTLGVAAFMGTFNVAPGWVYSALGQTARRLRQQLFSCPVTVGAFFAGLPWGAMGVAASFSITRVLLVWPALAYSYRGSPITTGGTFATLARPAIASITAGLLLWGLHQAVAWPGHLLLILVDALFYGLAYLGIWMLLPGGRAHLREMKILLDDLKPKRNQGARNEPTVEMDTRKPASERTERPPVLQAQERADLPASGTRRR</sequence>
<evidence type="ECO:0000256" key="8">
    <source>
        <dbReference type="SAM" id="Phobius"/>
    </source>
</evidence>
<accession>A0ABU8J8D9</accession>
<keyword evidence="4 8" id="KW-0812">Transmembrane</keyword>
<evidence type="ECO:0000313" key="9">
    <source>
        <dbReference type="EMBL" id="MEI7035755.1"/>
    </source>
</evidence>
<dbReference type="PANTHER" id="PTHR30250">
    <property type="entry name" value="PST FAMILY PREDICTED COLANIC ACID TRANSPORTER"/>
    <property type="match status" value="1"/>
</dbReference>
<feature type="transmembrane region" description="Helical" evidence="8">
    <location>
        <begin position="332"/>
        <end position="354"/>
    </location>
</feature>
<feature type="transmembrane region" description="Helical" evidence="8">
    <location>
        <begin position="119"/>
        <end position="137"/>
    </location>
</feature>
<dbReference type="RefSeq" id="WP_336806386.1">
    <property type="nucleotide sequence ID" value="NZ_JBBBNY010000002.1"/>
</dbReference>
<evidence type="ECO:0000256" key="5">
    <source>
        <dbReference type="ARBA" id="ARBA00022989"/>
    </source>
</evidence>
<evidence type="ECO:0000256" key="2">
    <source>
        <dbReference type="ARBA" id="ARBA00007430"/>
    </source>
</evidence>
<dbReference type="InterPro" id="IPR050833">
    <property type="entry name" value="Poly_Biosynth_Transport"/>
</dbReference>
<evidence type="ECO:0000256" key="7">
    <source>
        <dbReference type="SAM" id="MobiDB-lite"/>
    </source>
</evidence>
<keyword evidence="5 8" id="KW-1133">Transmembrane helix</keyword>
<feature type="transmembrane region" description="Helical" evidence="8">
    <location>
        <begin position="87"/>
        <end position="113"/>
    </location>
</feature>
<feature type="transmembrane region" description="Helical" evidence="8">
    <location>
        <begin position="419"/>
        <end position="439"/>
    </location>
</feature>
<dbReference type="PANTHER" id="PTHR30250:SF10">
    <property type="entry name" value="LIPOPOLYSACCHARIDE BIOSYNTHESIS PROTEIN WZXC"/>
    <property type="match status" value="1"/>
</dbReference>
<comment type="caution">
    <text evidence="9">The sequence shown here is derived from an EMBL/GenBank/DDBJ whole genome shotgun (WGS) entry which is preliminary data.</text>
</comment>
<dbReference type="CDD" id="cd13127">
    <property type="entry name" value="MATE_tuaB_like"/>
    <property type="match status" value="1"/>
</dbReference>
<evidence type="ECO:0000256" key="6">
    <source>
        <dbReference type="ARBA" id="ARBA00023136"/>
    </source>
</evidence>
<feature type="compositionally biased region" description="Basic and acidic residues" evidence="7">
    <location>
        <begin position="503"/>
        <end position="515"/>
    </location>
</feature>
<dbReference type="Pfam" id="PF13440">
    <property type="entry name" value="Polysacc_synt_3"/>
    <property type="match status" value="1"/>
</dbReference>
<evidence type="ECO:0000256" key="1">
    <source>
        <dbReference type="ARBA" id="ARBA00004651"/>
    </source>
</evidence>
<feature type="transmembrane region" description="Helical" evidence="8">
    <location>
        <begin position="445"/>
        <end position="470"/>
    </location>
</feature>
<protein>
    <submittedName>
        <fullName evidence="9">Lipopolysaccharide biosynthesis protein</fullName>
    </submittedName>
</protein>
<comment type="subcellular location">
    <subcellularLocation>
        <location evidence="1">Cell membrane</location>
        <topology evidence="1">Multi-pass membrane protein</topology>
    </subcellularLocation>
</comment>
<name>A0ABU8J8D9_9GAMM</name>
<feature type="transmembrane region" description="Helical" evidence="8">
    <location>
        <begin position="56"/>
        <end position="75"/>
    </location>
</feature>
<feature type="transmembrane region" description="Helical" evidence="8">
    <location>
        <begin position="178"/>
        <end position="199"/>
    </location>
</feature>
<evidence type="ECO:0000256" key="4">
    <source>
        <dbReference type="ARBA" id="ARBA00022692"/>
    </source>
</evidence>
<evidence type="ECO:0000256" key="3">
    <source>
        <dbReference type="ARBA" id="ARBA00022475"/>
    </source>
</evidence>
<feature type="transmembrane region" description="Helical" evidence="8">
    <location>
        <begin position="149"/>
        <end position="172"/>
    </location>
</feature>
<reference evidence="9 10" key="1">
    <citation type="journal article" date="2014" name="Int. J. Syst. Evol. Microbiol.">
        <title>Fulvimonas yonginensis sp. nov., isolated from greenhouse soil, and emended description of the genus Fulvimonas.</title>
        <authorList>
            <person name="Ahn J.H."/>
            <person name="Kim S.J."/>
            <person name="Weon H.Y."/>
            <person name="Hong S.B."/>
            <person name="Seok S.J."/>
            <person name="Kwon S.W."/>
        </authorList>
    </citation>
    <scope>NUCLEOTIDE SEQUENCE [LARGE SCALE GENOMIC DNA]</scope>
    <source>
        <strain evidence="9 10">KACC 16952</strain>
    </source>
</reference>
<organism evidence="9 10">
    <name type="scientific">Fulvimonas yonginensis</name>
    <dbReference type="NCBI Taxonomy" id="1495200"/>
    <lineage>
        <taxon>Bacteria</taxon>
        <taxon>Pseudomonadati</taxon>
        <taxon>Pseudomonadota</taxon>
        <taxon>Gammaproteobacteria</taxon>
        <taxon>Lysobacterales</taxon>
        <taxon>Rhodanobacteraceae</taxon>
        <taxon>Fulvimonas</taxon>
    </lineage>
</organism>